<dbReference type="PANTHER" id="PTHR30055">
    <property type="entry name" value="HTH-TYPE TRANSCRIPTIONAL REGULATOR RUTR"/>
    <property type="match status" value="1"/>
</dbReference>
<sequence>MTIVPTGDVAVQETQGEKVKPARRRYTSPAMRERRTRIVDTAHRILGEGGVAALTIRRLSDEAGVAQRTIYRLFGDKDGVISATVVDRMKEVREHIARRGQTYTLPVVFSELDWMVSEMERDTLYARVVVGFVFETEQRQLEVRELTSVAYSRFMGWYELQREAGHVRDELDVERVARDHVMHEFLVYRRWVLGQSSSEECKLELHACFLRSAMLMLREEHREDYLAKLAGIQKKLNRIASV</sequence>
<protein>
    <recommendedName>
        <fullName evidence="6">HTH tetR-type domain-containing protein</fullName>
    </recommendedName>
</protein>
<keyword evidence="2 4" id="KW-0238">DNA-binding</keyword>
<reference evidence="7 8" key="1">
    <citation type="journal article" date="2014" name="Int. J. Syst. Evol. Microbiol.">
        <title>Complete genome sequence of Corynebacterium casei LMG S-19264T (=DSM 44701T), isolated from a smear-ripened cheese.</title>
        <authorList>
            <consortium name="US DOE Joint Genome Institute (JGI-PGF)"/>
            <person name="Walter F."/>
            <person name="Albersmeier A."/>
            <person name="Kalinowski J."/>
            <person name="Ruckert C."/>
        </authorList>
    </citation>
    <scope>NUCLEOTIDE SEQUENCE [LARGE SCALE GENOMIC DNA]</scope>
    <source>
        <strain evidence="7 8">CGMCC 1.15358</strain>
    </source>
</reference>
<feature type="domain" description="HTH tetR-type" evidence="6">
    <location>
        <begin position="32"/>
        <end position="92"/>
    </location>
</feature>
<organism evidence="7 8">
    <name type="scientific">Croceicoccus pelagius</name>
    <dbReference type="NCBI Taxonomy" id="1703341"/>
    <lineage>
        <taxon>Bacteria</taxon>
        <taxon>Pseudomonadati</taxon>
        <taxon>Pseudomonadota</taxon>
        <taxon>Alphaproteobacteria</taxon>
        <taxon>Sphingomonadales</taxon>
        <taxon>Erythrobacteraceae</taxon>
        <taxon>Croceicoccus</taxon>
    </lineage>
</organism>
<dbReference type="PROSITE" id="PS50977">
    <property type="entry name" value="HTH_TETR_2"/>
    <property type="match status" value="1"/>
</dbReference>
<evidence type="ECO:0000313" key="7">
    <source>
        <dbReference type="EMBL" id="GGD38618.1"/>
    </source>
</evidence>
<dbReference type="PANTHER" id="PTHR30055:SF234">
    <property type="entry name" value="HTH-TYPE TRANSCRIPTIONAL REGULATOR BETI"/>
    <property type="match status" value="1"/>
</dbReference>
<feature type="region of interest" description="Disordered" evidence="5">
    <location>
        <begin position="1"/>
        <end position="23"/>
    </location>
</feature>
<feature type="DNA-binding region" description="H-T-H motif" evidence="4">
    <location>
        <begin position="55"/>
        <end position="74"/>
    </location>
</feature>
<gene>
    <name evidence="7" type="ORF">GCM10010989_10860</name>
</gene>
<dbReference type="Proteomes" id="UP000598997">
    <property type="component" value="Unassembled WGS sequence"/>
</dbReference>
<evidence type="ECO:0000259" key="6">
    <source>
        <dbReference type="PROSITE" id="PS50977"/>
    </source>
</evidence>
<dbReference type="InterPro" id="IPR001647">
    <property type="entry name" value="HTH_TetR"/>
</dbReference>
<dbReference type="InterPro" id="IPR050109">
    <property type="entry name" value="HTH-type_TetR-like_transc_reg"/>
</dbReference>
<dbReference type="InterPro" id="IPR009057">
    <property type="entry name" value="Homeodomain-like_sf"/>
</dbReference>
<evidence type="ECO:0000313" key="8">
    <source>
        <dbReference type="Proteomes" id="UP000598997"/>
    </source>
</evidence>
<proteinExistence type="predicted"/>
<comment type="caution">
    <text evidence="7">The sequence shown here is derived from an EMBL/GenBank/DDBJ whole genome shotgun (WGS) entry which is preliminary data.</text>
</comment>
<keyword evidence="3" id="KW-0804">Transcription</keyword>
<dbReference type="SUPFAM" id="SSF46689">
    <property type="entry name" value="Homeodomain-like"/>
    <property type="match status" value="1"/>
</dbReference>
<evidence type="ECO:0000256" key="4">
    <source>
        <dbReference type="PROSITE-ProRule" id="PRU00335"/>
    </source>
</evidence>
<dbReference type="PRINTS" id="PR00455">
    <property type="entry name" value="HTHTETR"/>
</dbReference>
<keyword evidence="8" id="KW-1185">Reference proteome</keyword>
<dbReference type="GO" id="GO:0000976">
    <property type="term" value="F:transcription cis-regulatory region binding"/>
    <property type="evidence" value="ECO:0007669"/>
    <property type="project" value="TreeGrafter"/>
</dbReference>
<evidence type="ECO:0000256" key="1">
    <source>
        <dbReference type="ARBA" id="ARBA00023015"/>
    </source>
</evidence>
<dbReference type="Gene3D" id="1.10.357.10">
    <property type="entry name" value="Tetracycline Repressor, domain 2"/>
    <property type="match status" value="1"/>
</dbReference>
<dbReference type="AlphaFoldDB" id="A0A917DHX8"/>
<evidence type="ECO:0000256" key="2">
    <source>
        <dbReference type="ARBA" id="ARBA00023125"/>
    </source>
</evidence>
<name>A0A917DHX8_9SPHN</name>
<keyword evidence="1" id="KW-0805">Transcription regulation</keyword>
<accession>A0A917DHX8</accession>
<evidence type="ECO:0000256" key="5">
    <source>
        <dbReference type="SAM" id="MobiDB-lite"/>
    </source>
</evidence>
<dbReference type="Pfam" id="PF00440">
    <property type="entry name" value="TetR_N"/>
    <property type="match status" value="1"/>
</dbReference>
<evidence type="ECO:0000256" key="3">
    <source>
        <dbReference type="ARBA" id="ARBA00023163"/>
    </source>
</evidence>
<dbReference type="EMBL" id="BMIO01000003">
    <property type="protein sequence ID" value="GGD38618.1"/>
    <property type="molecule type" value="Genomic_DNA"/>
</dbReference>
<dbReference type="GO" id="GO:0003700">
    <property type="term" value="F:DNA-binding transcription factor activity"/>
    <property type="evidence" value="ECO:0007669"/>
    <property type="project" value="TreeGrafter"/>
</dbReference>